<dbReference type="AlphaFoldDB" id="A0A1W1YDR1"/>
<dbReference type="Gene3D" id="3.40.50.1820">
    <property type="entry name" value="alpha/beta hydrolase"/>
    <property type="match status" value="1"/>
</dbReference>
<sequence length="247" mass="27942">MKLPEPFFFEEGPRAVILFHAYTGSSNDMRMLGRALQRANYTVYCPQFTGHATGNVFDLVSPTEATDWVSDGLAAYDFLKQKGYQQIVPIGLSLGGIIAPKVALEREVIGVGSLCSPIMESNMKKTNVPYEFYQFAKQVLTYQKRDNVNDLLHQLEPKVQATMASLNDLTVDIRKELKNFQKPYYIAEAGLDQMVSPNAGKNLRDYLTETPVDLNSFEKSGHVVTVDKQHHELETSIIRFLDQLDWK</sequence>
<dbReference type="RefSeq" id="WP_084098353.1">
    <property type="nucleotide sequence ID" value="NZ_FWXK01000002.1"/>
</dbReference>
<keyword evidence="4" id="KW-1185">Reference proteome</keyword>
<feature type="active site" description="Nucleophile" evidence="1">
    <location>
        <position position="93"/>
    </location>
</feature>
<protein>
    <submittedName>
        <fullName evidence="3">Carboxylesterase</fullName>
    </submittedName>
</protein>
<accession>A0A1W1YDR1</accession>
<reference evidence="4" key="1">
    <citation type="submission" date="2017-04" db="EMBL/GenBank/DDBJ databases">
        <authorList>
            <person name="Varghese N."/>
            <person name="Submissions S."/>
        </authorList>
    </citation>
    <scope>NUCLEOTIDE SEQUENCE [LARGE SCALE GENOMIC DNA]</scope>
    <source>
        <strain evidence="4">DSM 21500</strain>
    </source>
</reference>
<dbReference type="EMBL" id="FWXK01000002">
    <property type="protein sequence ID" value="SMC34274.1"/>
    <property type="molecule type" value="Genomic_DNA"/>
</dbReference>
<dbReference type="Pfam" id="PF12697">
    <property type="entry name" value="Abhydrolase_6"/>
    <property type="match status" value="1"/>
</dbReference>
<name>A0A1W1YDR1_9LACT</name>
<dbReference type="InterPro" id="IPR012354">
    <property type="entry name" value="Esterase_lipase"/>
</dbReference>
<dbReference type="GO" id="GO:0052689">
    <property type="term" value="F:carboxylic ester hydrolase activity"/>
    <property type="evidence" value="ECO:0007669"/>
    <property type="project" value="InterPro"/>
</dbReference>
<dbReference type="PIRSF" id="PIRSF017388">
    <property type="entry name" value="Esterase_lipase"/>
    <property type="match status" value="1"/>
</dbReference>
<evidence type="ECO:0000313" key="4">
    <source>
        <dbReference type="Proteomes" id="UP000243884"/>
    </source>
</evidence>
<proteinExistence type="predicted"/>
<evidence type="ECO:0000259" key="2">
    <source>
        <dbReference type="Pfam" id="PF12697"/>
    </source>
</evidence>
<organism evidence="3 4">
    <name type="scientific">Aerococcus suis</name>
    <dbReference type="NCBI Taxonomy" id="371602"/>
    <lineage>
        <taxon>Bacteria</taxon>
        <taxon>Bacillati</taxon>
        <taxon>Bacillota</taxon>
        <taxon>Bacilli</taxon>
        <taxon>Lactobacillales</taxon>
        <taxon>Aerococcaceae</taxon>
        <taxon>Aerococcus</taxon>
    </lineage>
</organism>
<evidence type="ECO:0000313" key="3">
    <source>
        <dbReference type="EMBL" id="SMC34274.1"/>
    </source>
</evidence>
<dbReference type="STRING" id="371602.SAMN04487984_0591"/>
<dbReference type="InterPro" id="IPR000073">
    <property type="entry name" value="AB_hydrolase_1"/>
</dbReference>
<feature type="active site" description="Charge relay system" evidence="1">
    <location>
        <position position="222"/>
    </location>
</feature>
<evidence type="ECO:0000256" key="1">
    <source>
        <dbReference type="PIRSR" id="PIRSR017388-1"/>
    </source>
</evidence>
<dbReference type="SUPFAM" id="SSF53474">
    <property type="entry name" value="alpha/beta-Hydrolases"/>
    <property type="match status" value="1"/>
</dbReference>
<dbReference type="Proteomes" id="UP000243884">
    <property type="component" value="Unassembled WGS sequence"/>
</dbReference>
<gene>
    <name evidence="3" type="ORF">SAMN04487984_0591</name>
</gene>
<feature type="domain" description="AB hydrolase-1" evidence="2">
    <location>
        <begin position="16"/>
        <end position="226"/>
    </location>
</feature>
<dbReference type="InterPro" id="IPR029058">
    <property type="entry name" value="AB_hydrolase_fold"/>
</dbReference>
<dbReference type="OrthoDB" id="9800213at2"/>
<feature type="active site" description="Charge relay system" evidence="1">
    <location>
        <position position="192"/>
    </location>
</feature>